<evidence type="ECO:0000313" key="4">
    <source>
        <dbReference type="Proteomes" id="UP001152320"/>
    </source>
</evidence>
<dbReference type="Pfam" id="PF03357">
    <property type="entry name" value="Snf7"/>
    <property type="match status" value="1"/>
</dbReference>
<feature type="region of interest" description="Disordered" evidence="2">
    <location>
        <begin position="133"/>
        <end position="168"/>
    </location>
</feature>
<reference evidence="3" key="1">
    <citation type="submission" date="2021-10" db="EMBL/GenBank/DDBJ databases">
        <title>Tropical sea cucumber genome reveals ecological adaptation and Cuvierian tubules defense mechanism.</title>
        <authorList>
            <person name="Chen T."/>
        </authorList>
    </citation>
    <scope>NUCLEOTIDE SEQUENCE</scope>
    <source>
        <strain evidence="3">Nanhai2018</strain>
        <tissue evidence="3">Muscle</tissue>
    </source>
</reference>
<organism evidence="3 4">
    <name type="scientific">Holothuria leucospilota</name>
    <name type="common">Black long sea cucumber</name>
    <name type="synonym">Mertensiothuria leucospilota</name>
    <dbReference type="NCBI Taxonomy" id="206669"/>
    <lineage>
        <taxon>Eukaryota</taxon>
        <taxon>Metazoa</taxon>
        <taxon>Echinodermata</taxon>
        <taxon>Eleutherozoa</taxon>
        <taxon>Echinozoa</taxon>
        <taxon>Holothuroidea</taxon>
        <taxon>Aspidochirotacea</taxon>
        <taxon>Aspidochirotida</taxon>
        <taxon>Holothuriidae</taxon>
        <taxon>Holothuria</taxon>
    </lineage>
</organism>
<proteinExistence type="inferred from homology"/>
<dbReference type="OrthoDB" id="2329734at2759"/>
<dbReference type="GO" id="GO:0007034">
    <property type="term" value="P:vacuolar transport"/>
    <property type="evidence" value="ECO:0007669"/>
    <property type="project" value="InterPro"/>
</dbReference>
<gene>
    <name evidence="3" type="ORF">HOLleu_33775</name>
</gene>
<comment type="caution">
    <text evidence="3">The sequence shown here is derived from an EMBL/GenBank/DDBJ whole genome shotgun (WGS) entry which is preliminary data.</text>
</comment>
<dbReference type="Gene3D" id="6.10.140.1230">
    <property type="match status" value="2"/>
</dbReference>
<dbReference type="PANTHER" id="PTHR10476">
    <property type="entry name" value="CHARGED MULTIVESICULAR BODY PROTEIN"/>
    <property type="match status" value="1"/>
</dbReference>
<comment type="similarity">
    <text evidence="1">Belongs to the SNF7 family.</text>
</comment>
<evidence type="ECO:0000256" key="2">
    <source>
        <dbReference type="SAM" id="MobiDB-lite"/>
    </source>
</evidence>
<evidence type="ECO:0000313" key="3">
    <source>
        <dbReference type="EMBL" id="KAJ8026041.1"/>
    </source>
</evidence>
<accession>A0A9Q0YTT7</accession>
<feature type="compositionally biased region" description="Basic and acidic residues" evidence="2">
    <location>
        <begin position="158"/>
        <end position="168"/>
    </location>
</feature>
<evidence type="ECO:0000256" key="1">
    <source>
        <dbReference type="ARBA" id="ARBA00006190"/>
    </source>
</evidence>
<dbReference type="EMBL" id="JAIZAY010000017">
    <property type="protein sequence ID" value="KAJ8026041.1"/>
    <property type="molecule type" value="Genomic_DNA"/>
</dbReference>
<feature type="region of interest" description="Disordered" evidence="2">
    <location>
        <begin position="1"/>
        <end position="36"/>
    </location>
</feature>
<sequence>MGLFGKEQKKDPKEQVQEWTRALNKQSRGLDRQIRSIEREEAKVKRSLKDAAKQGHKDVCTTLAKEIVRSRKAKNRIYASKAQINSAGIMEEMVEDTFESLEDQDELEDAAQEEVDQVLSELTAGALANVPSAVTDDLPEAAGATAISDESDEEEAEDMQRRLEALRS</sequence>
<dbReference type="InterPro" id="IPR005024">
    <property type="entry name" value="Snf7_fam"/>
</dbReference>
<name>A0A9Q0YTT7_HOLLE</name>
<dbReference type="AlphaFoldDB" id="A0A9Q0YTT7"/>
<keyword evidence="4" id="KW-1185">Reference proteome</keyword>
<dbReference type="Proteomes" id="UP001152320">
    <property type="component" value="Chromosome 17"/>
</dbReference>
<protein>
    <submittedName>
        <fullName evidence="3">Charged multivesicular body protein 3</fullName>
    </submittedName>
</protein>
<feature type="compositionally biased region" description="Basic and acidic residues" evidence="2">
    <location>
        <begin position="1"/>
        <end position="16"/>
    </location>
</feature>